<feature type="transmembrane region" description="Helical" evidence="6">
    <location>
        <begin position="379"/>
        <end position="398"/>
    </location>
</feature>
<keyword evidence="4 6" id="KW-1133">Transmembrane helix</keyword>
<evidence type="ECO:0000313" key="7">
    <source>
        <dbReference type="EMBL" id="MBR7833213.1"/>
    </source>
</evidence>
<comment type="caution">
    <text evidence="7">The sequence shown here is derived from an EMBL/GenBank/DDBJ whole genome shotgun (WGS) entry which is preliminary data.</text>
</comment>
<evidence type="ECO:0000256" key="2">
    <source>
        <dbReference type="ARBA" id="ARBA00022475"/>
    </source>
</evidence>
<sequence length="523" mass="53846">GSGIPTPRVADKGLRRGALGLLSSVVIGVASTAPAYSTAATLGLVIALVGIHGPGVLIASFVPMLCIAFAFREWNALDPDCGTTFTWTTRAFGPWAGWMGGWGIIAACVVVMSSVSQIAAQYTFLLFGADGLAGNQVWVTVGGVAFIALLTGVCYLGIEISARLQFALLAIELLTVLAFAVTALVKAYTGHALPGGSHASLSWFDPFHGSFTSVSDAFLLAVFIYWGWDTALSVNEETKDSTRTPGRAAVIATLILVAVFALAGTAVLAFAGPGFLANNSGDLFGALSSAVLGSWAGKVLIISVLTSAAASTQTTIMPTARATLAMAAHGALPARFSRVHPKLRTPGFSTVAMGVVSALLFVLLSAVSTNVLSDSASAVGLLIAFYYGITGFACTWHFRRTLRASPRNLWLRGILPALGALVMLGAFVFSVTSYWPADSSSSSFAGIGGIFLIGAGSLLLGVVLMLLCRLRLPDFFAGRTLNAATPTLADAELDAIAVSAAIPGADTSTSTSTSTTVSSRSTL</sequence>
<keyword evidence="3 6" id="KW-0812">Transmembrane</keyword>
<reference evidence="7" key="1">
    <citation type="submission" date="2021-04" db="EMBL/GenBank/DDBJ databases">
        <title>Genome based classification of Actinospica acidithermotolerans sp. nov., an actinobacterium isolated from an Indonesian hot spring.</title>
        <authorList>
            <person name="Kusuma A.B."/>
            <person name="Putra K.E."/>
            <person name="Nafisah S."/>
            <person name="Loh J."/>
            <person name="Nouioui I."/>
            <person name="Goodfellow M."/>
        </authorList>
    </citation>
    <scope>NUCLEOTIDE SEQUENCE</scope>
    <source>
        <strain evidence="7">CSCA 57</strain>
    </source>
</reference>
<feature type="transmembrane region" description="Helical" evidence="6">
    <location>
        <begin position="136"/>
        <end position="158"/>
    </location>
</feature>
<dbReference type="GO" id="GO:0022857">
    <property type="term" value="F:transmembrane transporter activity"/>
    <property type="evidence" value="ECO:0007669"/>
    <property type="project" value="InterPro"/>
</dbReference>
<dbReference type="EMBL" id="JAGSOG010000025">
    <property type="protein sequence ID" value="MBR7833213.1"/>
    <property type="molecule type" value="Genomic_DNA"/>
</dbReference>
<proteinExistence type="predicted"/>
<dbReference type="AlphaFoldDB" id="A0A941ELR6"/>
<evidence type="ECO:0000256" key="3">
    <source>
        <dbReference type="ARBA" id="ARBA00022692"/>
    </source>
</evidence>
<keyword evidence="2" id="KW-1003">Cell membrane</keyword>
<name>A0A941ELR6_9ACTN</name>
<organism evidence="7 8">
    <name type="scientific">Actinospica durhamensis</name>
    <dbReference type="NCBI Taxonomy" id="1508375"/>
    <lineage>
        <taxon>Bacteria</taxon>
        <taxon>Bacillati</taxon>
        <taxon>Actinomycetota</taxon>
        <taxon>Actinomycetes</taxon>
        <taxon>Catenulisporales</taxon>
        <taxon>Actinospicaceae</taxon>
        <taxon>Actinospica</taxon>
    </lineage>
</organism>
<feature type="transmembrane region" description="Helical" evidence="6">
    <location>
        <begin position="92"/>
        <end position="116"/>
    </location>
</feature>
<feature type="transmembrane region" description="Helical" evidence="6">
    <location>
        <begin position="249"/>
        <end position="271"/>
    </location>
</feature>
<dbReference type="PANTHER" id="PTHR42770">
    <property type="entry name" value="AMINO ACID TRANSPORTER-RELATED"/>
    <property type="match status" value="1"/>
</dbReference>
<evidence type="ECO:0000313" key="8">
    <source>
        <dbReference type="Proteomes" id="UP000675781"/>
    </source>
</evidence>
<keyword evidence="5 6" id="KW-0472">Membrane</keyword>
<feature type="transmembrane region" description="Helical" evidence="6">
    <location>
        <begin position="347"/>
        <end position="367"/>
    </location>
</feature>
<comment type="subcellular location">
    <subcellularLocation>
        <location evidence="1">Cell membrane</location>
        <topology evidence="1">Multi-pass membrane protein</topology>
    </subcellularLocation>
</comment>
<dbReference type="Gene3D" id="1.20.1740.10">
    <property type="entry name" value="Amino acid/polyamine transporter I"/>
    <property type="match status" value="1"/>
</dbReference>
<evidence type="ECO:0000256" key="4">
    <source>
        <dbReference type="ARBA" id="ARBA00022989"/>
    </source>
</evidence>
<keyword evidence="8" id="KW-1185">Reference proteome</keyword>
<dbReference type="Pfam" id="PF13520">
    <property type="entry name" value="AA_permease_2"/>
    <property type="match status" value="1"/>
</dbReference>
<accession>A0A941ELR6</accession>
<feature type="transmembrane region" description="Helical" evidence="6">
    <location>
        <begin position="42"/>
        <end position="71"/>
    </location>
</feature>
<dbReference type="InterPro" id="IPR050367">
    <property type="entry name" value="APC_superfamily"/>
</dbReference>
<dbReference type="RefSeq" id="WP_212527737.1">
    <property type="nucleotide sequence ID" value="NZ_JAGSOG010000025.1"/>
</dbReference>
<feature type="transmembrane region" description="Helical" evidence="6">
    <location>
        <begin position="165"/>
        <end position="187"/>
    </location>
</feature>
<feature type="transmembrane region" description="Helical" evidence="6">
    <location>
        <begin position="410"/>
        <end position="432"/>
    </location>
</feature>
<protein>
    <submittedName>
        <fullName evidence="7">APC family permease</fullName>
    </submittedName>
</protein>
<feature type="transmembrane region" description="Helical" evidence="6">
    <location>
        <begin position="283"/>
        <end position="305"/>
    </location>
</feature>
<dbReference type="PANTHER" id="PTHR42770:SF16">
    <property type="entry name" value="AMINO ACID PERMEASE"/>
    <property type="match status" value="1"/>
</dbReference>
<evidence type="ECO:0000256" key="1">
    <source>
        <dbReference type="ARBA" id="ARBA00004651"/>
    </source>
</evidence>
<feature type="transmembrane region" description="Helical" evidence="6">
    <location>
        <begin position="207"/>
        <end position="228"/>
    </location>
</feature>
<gene>
    <name evidence="7" type="ORF">KDL01_08050</name>
</gene>
<evidence type="ECO:0000256" key="5">
    <source>
        <dbReference type="ARBA" id="ARBA00023136"/>
    </source>
</evidence>
<evidence type="ECO:0000256" key="6">
    <source>
        <dbReference type="SAM" id="Phobius"/>
    </source>
</evidence>
<dbReference type="InterPro" id="IPR002293">
    <property type="entry name" value="AA/rel_permease1"/>
</dbReference>
<dbReference type="PIRSF" id="PIRSF006060">
    <property type="entry name" value="AA_transporter"/>
    <property type="match status" value="1"/>
</dbReference>
<dbReference type="Proteomes" id="UP000675781">
    <property type="component" value="Unassembled WGS sequence"/>
</dbReference>
<feature type="transmembrane region" description="Helical" evidence="6">
    <location>
        <begin position="444"/>
        <end position="467"/>
    </location>
</feature>
<dbReference type="GO" id="GO:0005886">
    <property type="term" value="C:plasma membrane"/>
    <property type="evidence" value="ECO:0007669"/>
    <property type="project" value="UniProtKB-SubCell"/>
</dbReference>
<feature type="transmembrane region" description="Helical" evidence="6">
    <location>
        <begin position="18"/>
        <end position="36"/>
    </location>
</feature>
<feature type="non-terminal residue" evidence="7">
    <location>
        <position position="1"/>
    </location>
</feature>